<name>A0A263DCB6_9PSEU</name>
<dbReference type="Gene3D" id="1.10.260.40">
    <property type="entry name" value="lambda repressor-like DNA-binding domains"/>
    <property type="match status" value="1"/>
</dbReference>
<dbReference type="SUPFAM" id="SSF48452">
    <property type="entry name" value="TPR-like"/>
    <property type="match status" value="1"/>
</dbReference>
<dbReference type="SUPFAM" id="SSF47413">
    <property type="entry name" value="lambda repressor-like DNA-binding domains"/>
    <property type="match status" value="1"/>
</dbReference>
<dbReference type="InterPro" id="IPR010982">
    <property type="entry name" value="Lambda_DNA-bd_dom_sf"/>
</dbReference>
<dbReference type="AlphaFoldDB" id="A0A263DCB6"/>
<dbReference type="CDD" id="cd00093">
    <property type="entry name" value="HTH_XRE"/>
    <property type="match status" value="1"/>
</dbReference>
<dbReference type="SMART" id="SM00530">
    <property type="entry name" value="HTH_XRE"/>
    <property type="match status" value="1"/>
</dbReference>
<dbReference type="Pfam" id="PF13560">
    <property type="entry name" value="HTH_31"/>
    <property type="match status" value="1"/>
</dbReference>
<dbReference type="InterPro" id="IPR001387">
    <property type="entry name" value="Cro/C1-type_HTH"/>
</dbReference>
<dbReference type="RefSeq" id="WP_094860805.1">
    <property type="nucleotide sequence ID" value="NZ_NKYE01000001.1"/>
</dbReference>
<protein>
    <submittedName>
        <fullName evidence="2">Transcriptional regulator</fullName>
    </submittedName>
</protein>
<dbReference type="OrthoDB" id="5184419at2"/>
<dbReference type="EMBL" id="NKYE01000001">
    <property type="protein sequence ID" value="OZM75025.1"/>
    <property type="molecule type" value="Genomic_DNA"/>
</dbReference>
<organism evidence="2 3">
    <name type="scientific">Amycolatopsis antarctica</name>
    <dbReference type="NCBI Taxonomy" id="1854586"/>
    <lineage>
        <taxon>Bacteria</taxon>
        <taxon>Bacillati</taxon>
        <taxon>Actinomycetota</taxon>
        <taxon>Actinomycetes</taxon>
        <taxon>Pseudonocardiales</taxon>
        <taxon>Pseudonocardiaceae</taxon>
        <taxon>Amycolatopsis</taxon>
    </lineage>
</organism>
<dbReference type="GO" id="GO:0003677">
    <property type="term" value="F:DNA binding"/>
    <property type="evidence" value="ECO:0007669"/>
    <property type="project" value="InterPro"/>
</dbReference>
<evidence type="ECO:0000259" key="1">
    <source>
        <dbReference type="PROSITE" id="PS50943"/>
    </source>
</evidence>
<sequence>MRERQAGFGAELRRVRVAAGISLSQLADAVHYSKGYLSKIENGHKALQSDLARRCDAELGTGGVLSALLTSPAPERPLPDTPDDGQVWAMNLAPDGRSWFRPMARREALALGGGAALGFGLGTAPAAQAERNVAIKVFRDHFDQLRVLGQSASPGVVLPGLVAQTHTLRSLGAQATATERREILRLSSRFAEYAGWMTQESGDERGAVWWTDRAVEMAEAGGDSDLAGYALVRRALVSFYRDDAKQTIRLARQAQERGAAPPRISGLAAQQEAQGYALAGDYNACMRSLDRARRLLQRAAERSDPATPILGTSNLDDPAAMANGWCLLDLGRPREAADELDRQVTRIPDHALRTQARYGVRRALAHASINEIESACDIVSSLFGAVSVVGSATVETDLRRLLRTLSRHQTHPAVREIYPRIVAELTVDSE</sequence>
<reference evidence="2 3" key="1">
    <citation type="submission" date="2017-07" db="EMBL/GenBank/DDBJ databases">
        <title>Amycolatopsis antarcticus sp. nov., isolated from the surface of an Antarcticus brown macroalga.</title>
        <authorList>
            <person name="Wang J."/>
            <person name="Leiva S."/>
            <person name="Huang J."/>
            <person name="Huang Y."/>
        </authorList>
    </citation>
    <scope>NUCLEOTIDE SEQUENCE [LARGE SCALE GENOMIC DNA]</scope>
    <source>
        <strain evidence="2 3">AU-G6</strain>
    </source>
</reference>
<dbReference type="InParanoid" id="A0A263DCB6"/>
<evidence type="ECO:0000313" key="3">
    <source>
        <dbReference type="Proteomes" id="UP000242444"/>
    </source>
</evidence>
<dbReference type="Proteomes" id="UP000242444">
    <property type="component" value="Unassembled WGS sequence"/>
</dbReference>
<comment type="caution">
    <text evidence="2">The sequence shown here is derived from an EMBL/GenBank/DDBJ whole genome shotgun (WGS) entry which is preliminary data.</text>
</comment>
<keyword evidence="3" id="KW-1185">Reference proteome</keyword>
<proteinExistence type="predicted"/>
<feature type="domain" description="HTH cro/C1-type" evidence="1">
    <location>
        <begin position="12"/>
        <end position="43"/>
    </location>
</feature>
<gene>
    <name evidence="2" type="ORF">CFN78_02225</name>
</gene>
<evidence type="ECO:0000313" key="2">
    <source>
        <dbReference type="EMBL" id="OZM75025.1"/>
    </source>
</evidence>
<dbReference type="InterPro" id="IPR011990">
    <property type="entry name" value="TPR-like_helical_dom_sf"/>
</dbReference>
<dbReference type="PROSITE" id="PS50943">
    <property type="entry name" value="HTH_CROC1"/>
    <property type="match status" value="1"/>
</dbReference>
<dbReference type="Gene3D" id="1.25.40.10">
    <property type="entry name" value="Tetratricopeptide repeat domain"/>
    <property type="match status" value="1"/>
</dbReference>
<accession>A0A263DCB6</accession>